<protein>
    <submittedName>
        <fullName evidence="1">SFRICE_014502</fullName>
    </submittedName>
</protein>
<organism evidence="1">
    <name type="scientific">Spodoptera frugiperda</name>
    <name type="common">Fall armyworm</name>
    <dbReference type="NCBI Taxonomy" id="7108"/>
    <lineage>
        <taxon>Eukaryota</taxon>
        <taxon>Metazoa</taxon>
        <taxon>Ecdysozoa</taxon>
        <taxon>Arthropoda</taxon>
        <taxon>Hexapoda</taxon>
        <taxon>Insecta</taxon>
        <taxon>Pterygota</taxon>
        <taxon>Neoptera</taxon>
        <taxon>Endopterygota</taxon>
        <taxon>Lepidoptera</taxon>
        <taxon>Glossata</taxon>
        <taxon>Ditrysia</taxon>
        <taxon>Noctuoidea</taxon>
        <taxon>Noctuidae</taxon>
        <taxon>Amphipyrinae</taxon>
        <taxon>Spodoptera</taxon>
    </lineage>
</organism>
<reference evidence="1" key="1">
    <citation type="submission" date="2016-07" db="EMBL/GenBank/DDBJ databases">
        <authorList>
            <person name="Bretaudeau A."/>
        </authorList>
    </citation>
    <scope>NUCLEOTIDE SEQUENCE</scope>
    <source>
        <strain evidence="1">Rice</strain>
        <tissue evidence="1">Whole body</tissue>
    </source>
</reference>
<gene>
    <name evidence="1" type="ORF">SFRICE_014502</name>
</gene>
<evidence type="ECO:0000313" key="1">
    <source>
        <dbReference type="EMBL" id="SOQ54525.1"/>
    </source>
</evidence>
<dbReference type="AlphaFoldDB" id="A0A2H1WN82"/>
<name>A0A2H1WN82_SPOFR</name>
<dbReference type="EMBL" id="ODYU01009836">
    <property type="protein sequence ID" value="SOQ54525.1"/>
    <property type="molecule type" value="Genomic_DNA"/>
</dbReference>
<proteinExistence type="predicted"/>
<sequence length="62" mass="6834">MFKSHASARIGRLDRTDTTASQKIDVKQQCEGHYLLGLSLSIDQKCSPQLVSSLVSLKLENS</sequence>
<accession>A0A2H1WN82</accession>